<organism evidence="2 3">
    <name type="scientific">Macrostomum lignano</name>
    <dbReference type="NCBI Taxonomy" id="282301"/>
    <lineage>
        <taxon>Eukaryota</taxon>
        <taxon>Metazoa</taxon>
        <taxon>Spiralia</taxon>
        <taxon>Lophotrochozoa</taxon>
        <taxon>Platyhelminthes</taxon>
        <taxon>Rhabditophora</taxon>
        <taxon>Macrostomorpha</taxon>
        <taxon>Macrostomida</taxon>
        <taxon>Macrostomidae</taxon>
        <taxon>Macrostomum</taxon>
    </lineage>
</organism>
<evidence type="ECO:0000313" key="2">
    <source>
        <dbReference type="Proteomes" id="UP000095280"/>
    </source>
</evidence>
<name>A0A1I8HIF7_9PLAT</name>
<dbReference type="WBParaSite" id="maker-uti_cns_0006225-snap-gene-0.3-mRNA-1">
    <property type="protein sequence ID" value="maker-uti_cns_0006225-snap-gene-0.3-mRNA-1"/>
    <property type="gene ID" value="maker-uti_cns_0006225-snap-gene-0.3"/>
</dbReference>
<accession>A0A1I8HIF7</accession>
<evidence type="ECO:0000256" key="1">
    <source>
        <dbReference type="SAM" id="MobiDB-lite"/>
    </source>
</evidence>
<protein>
    <submittedName>
        <fullName evidence="3">Nuclear transcription factor Y subunit</fullName>
    </submittedName>
</protein>
<proteinExistence type="predicted"/>
<dbReference type="AlphaFoldDB" id="A0A1I8HIF7"/>
<keyword evidence="2" id="KW-1185">Reference proteome</keyword>
<reference evidence="3" key="1">
    <citation type="submission" date="2016-11" db="UniProtKB">
        <authorList>
            <consortium name="WormBaseParasite"/>
        </authorList>
    </citation>
    <scope>IDENTIFICATION</scope>
</reference>
<evidence type="ECO:0000313" key="3">
    <source>
        <dbReference type="WBParaSite" id="maker-uti_cns_0006225-snap-gene-0.3-mRNA-1"/>
    </source>
</evidence>
<feature type="region of interest" description="Disordered" evidence="1">
    <location>
        <begin position="1"/>
        <end position="152"/>
    </location>
</feature>
<sequence length="152" mass="16605">QQQQHCPTLPMPQSGEAQHRPHTLLRLGGGPDASNAYYRIPASDEDSGGYDRGGGGIRRTPAATIDGRRAGRRASSGQRQQQPPAYQTLMQHQQQQQQQQQPHIQQASEQLQTLARPHRGWPPVLDCQAWGGRSVGHGHESWNSGPSAGVDP</sequence>
<feature type="compositionally biased region" description="Low complexity" evidence="1">
    <location>
        <begin position="73"/>
        <end position="106"/>
    </location>
</feature>
<dbReference type="Proteomes" id="UP000095280">
    <property type="component" value="Unplaced"/>
</dbReference>